<dbReference type="OrthoDB" id="4347005at2"/>
<evidence type="ECO:0000313" key="3">
    <source>
        <dbReference type="Proteomes" id="UP000037288"/>
    </source>
</evidence>
<feature type="transmembrane region" description="Helical" evidence="1">
    <location>
        <begin position="54"/>
        <end position="76"/>
    </location>
</feature>
<dbReference type="RefSeq" id="WP_049715754.1">
    <property type="nucleotide sequence ID" value="NZ_LFXA01000004.1"/>
</dbReference>
<feature type="transmembrane region" description="Helical" evidence="1">
    <location>
        <begin position="20"/>
        <end position="42"/>
    </location>
</feature>
<dbReference type="PATRIC" id="fig|1678637.3.peg.2224"/>
<evidence type="ECO:0000256" key="1">
    <source>
        <dbReference type="SAM" id="Phobius"/>
    </source>
</evidence>
<protein>
    <submittedName>
        <fullName evidence="2">Uncharacterized protein</fullName>
    </submittedName>
</protein>
<accession>A0A0K9XHX2</accession>
<proteinExistence type="predicted"/>
<reference evidence="3" key="1">
    <citation type="submission" date="2015-07" db="EMBL/GenBank/DDBJ databases">
        <title>Draft genome sequence of Streptomyces sp. CMAA 1322, a bacterium isolated from Caatinga biome, from dry forest semiarid of Brazil.</title>
        <authorList>
            <person name="Santos S.N."/>
            <person name="Gacesa R."/>
            <person name="Taketani R.G."/>
            <person name="Long P.F."/>
            <person name="Melo I.S."/>
        </authorList>
    </citation>
    <scope>NUCLEOTIDE SEQUENCE [LARGE SCALE GENOMIC DNA]</scope>
    <source>
        <strain evidence="3">CMAA 1322</strain>
    </source>
</reference>
<feature type="transmembrane region" description="Helical" evidence="1">
    <location>
        <begin position="107"/>
        <end position="128"/>
    </location>
</feature>
<name>A0A0K9XHX2_9ACTN</name>
<comment type="caution">
    <text evidence="2">The sequence shown here is derived from an EMBL/GenBank/DDBJ whole genome shotgun (WGS) entry which is preliminary data.</text>
</comment>
<keyword evidence="3" id="KW-1185">Reference proteome</keyword>
<organism evidence="2 3">
    <name type="scientific">Streptomyces caatingaensis</name>
    <dbReference type="NCBI Taxonomy" id="1678637"/>
    <lineage>
        <taxon>Bacteria</taxon>
        <taxon>Bacillati</taxon>
        <taxon>Actinomycetota</taxon>
        <taxon>Actinomycetes</taxon>
        <taxon>Kitasatosporales</taxon>
        <taxon>Streptomycetaceae</taxon>
        <taxon>Streptomyces</taxon>
    </lineage>
</organism>
<evidence type="ECO:0000313" key="2">
    <source>
        <dbReference type="EMBL" id="KNB52985.1"/>
    </source>
</evidence>
<sequence>MPEPLHWVGLTYLERDFSYWWRRVALTLFWFFLTALSGGMAVGFSYGMAQVNTAALIAFVSVYGLLSATLGCTTAVKIRRVDRLGVTVASHEARKSRFHAWEQKADALLSSCAPVVFIAVPIAFGAALPHFIRSFGRYTIGERVERQKSGLDA</sequence>
<dbReference type="STRING" id="1678637.AC230_10300"/>
<gene>
    <name evidence="2" type="ORF">AC230_10300</name>
</gene>
<dbReference type="Proteomes" id="UP000037288">
    <property type="component" value="Unassembled WGS sequence"/>
</dbReference>
<dbReference type="AlphaFoldDB" id="A0A0K9XHX2"/>
<keyword evidence="1" id="KW-0472">Membrane</keyword>
<keyword evidence="1" id="KW-0812">Transmembrane</keyword>
<keyword evidence="1" id="KW-1133">Transmembrane helix</keyword>
<dbReference type="EMBL" id="LFXA01000004">
    <property type="protein sequence ID" value="KNB52985.1"/>
    <property type="molecule type" value="Genomic_DNA"/>
</dbReference>